<keyword evidence="2" id="KW-1185">Reference proteome</keyword>
<gene>
    <name evidence="1" type="ORF">AWR36_015575</name>
</gene>
<dbReference type="RefSeq" id="WP_067087253.1">
    <property type="nucleotide sequence ID" value="NZ_LRFG02000008.1"/>
</dbReference>
<organism evidence="1 2">
    <name type="scientific">Microbulbifer flavimaris</name>
    <dbReference type="NCBI Taxonomy" id="1781068"/>
    <lineage>
        <taxon>Bacteria</taxon>
        <taxon>Pseudomonadati</taxon>
        <taxon>Pseudomonadota</taxon>
        <taxon>Gammaproteobacteria</taxon>
        <taxon>Cellvibrionales</taxon>
        <taxon>Microbulbiferaceae</taxon>
        <taxon>Microbulbifer</taxon>
    </lineage>
</organism>
<reference evidence="1" key="1">
    <citation type="submission" date="2017-08" db="EMBL/GenBank/DDBJ databases">
        <title>Microbulbifer marisrubri sp. nov., a halophilic alphaproteobacterium isolated from marine sediment of the Yellow Sea, China.</title>
        <authorList>
            <person name="Zhang G."/>
            <person name="Xiong Q."/>
        </authorList>
    </citation>
    <scope>NUCLEOTIDE SEQUENCE [LARGE SCALE GENOMIC DNA]</scope>
    <source>
        <strain evidence="1">WRN-8</strain>
    </source>
</reference>
<comment type="caution">
    <text evidence="1">The sequence shown here is derived from an EMBL/GenBank/DDBJ whole genome shotgun (WGS) entry which is preliminary data.</text>
</comment>
<accession>A0ABX4HVH0</accession>
<dbReference type="EMBL" id="LRFG02000008">
    <property type="protein sequence ID" value="PCO04107.1"/>
    <property type="molecule type" value="Genomic_DNA"/>
</dbReference>
<name>A0ABX4HVH0_9GAMM</name>
<protein>
    <submittedName>
        <fullName evidence="1">Uncharacterized protein</fullName>
    </submittedName>
</protein>
<sequence>MLDDLHIHDFYRDAGRILLALFGTFPAPTTVYVEDIAGPDTPDEFGLHSPRHLACLGAMTWLRQAGYIHFSQLVRQEAIEEAALTHHSFLLLVSRDSEGISNARRLNDAVRNGSSPQLEALMVELMKHGRVERQPALAT</sequence>
<evidence type="ECO:0000313" key="2">
    <source>
        <dbReference type="Proteomes" id="UP000218427"/>
    </source>
</evidence>
<proteinExistence type="predicted"/>
<dbReference type="Proteomes" id="UP000218427">
    <property type="component" value="Unassembled WGS sequence"/>
</dbReference>
<evidence type="ECO:0000313" key="1">
    <source>
        <dbReference type="EMBL" id="PCO04107.1"/>
    </source>
</evidence>